<gene>
    <name evidence="1" type="ORF">MAG551_02084</name>
</gene>
<dbReference type="EMBL" id="JAANXD010000077">
    <property type="protein sequence ID" value="MBS1259018.1"/>
    <property type="molecule type" value="Genomic_DNA"/>
</dbReference>
<reference evidence="1" key="1">
    <citation type="journal article" date="2021" name="ISME J.">
        <title>Fine-scale metabolic discontinuity in a stratified prokaryote microbiome of a Red Sea deep halocline.</title>
        <authorList>
            <person name="Michoud G."/>
            <person name="Ngugi D.K."/>
            <person name="Barozzi A."/>
            <person name="Merlino G."/>
            <person name="Calleja M.L."/>
            <person name="Delgado-Huertas A."/>
            <person name="Moran X.A.G."/>
            <person name="Daffonchio D."/>
        </authorList>
    </citation>
    <scope>NUCLEOTIDE SEQUENCE</scope>
    <source>
        <strain evidence="1">SuakinDeep_MAG55_1</strain>
    </source>
</reference>
<organism evidence="1 2">
    <name type="scientific">Candidatus Scalindua arabica</name>
    <dbReference type="NCBI Taxonomy" id="1127984"/>
    <lineage>
        <taxon>Bacteria</taxon>
        <taxon>Pseudomonadati</taxon>
        <taxon>Planctomycetota</taxon>
        <taxon>Candidatus Brocadiia</taxon>
        <taxon>Candidatus Brocadiales</taxon>
        <taxon>Candidatus Scalinduaceae</taxon>
        <taxon>Candidatus Scalindua</taxon>
    </lineage>
</organism>
<evidence type="ECO:0000313" key="1">
    <source>
        <dbReference type="EMBL" id="MBS1259018.1"/>
    </source>
</evidence>
<comment type="caution">
    <text evidence="1">The sequence shown here is derived from an EMBL/GenBank/DDBJ whole genome shotgun (WGS) entry which is preliminary data.</text>
</comment>
<name>A0A942A1A1_9BACT</name>
<sequence>MLICFTRLKEDSSQLYTNTKMPTILNVGPYRFFFVSLDYNEPPHIHVKRENKVAKFWTDPVALQKAGGFNRIEINKIGKLVNKNQKCFLEKWYEYFGK</sequence>
<evidence type="ECO:0000313" key="2">
    <source>
        <dbReference type="Proteomes" id="UP000722750"/>
    </source>
</evidence>
<protein>
    <recommendedName>
        <fullName evidence="3">DUF4160 domain-containing protein</fullName>
    </recommendedName>
</protein>
<accession>A0A942A1A1</accession>
<dbReference type="Pfam" id="PF13711">
    <property type="entry name" value="DUF4160"/>
    <property type="match status" value="1"/>
</dbReference>
<dbReference type="InterPro" id="IPR025427">
    <property type="entry name" value="DUF4160"/>
</dbReference>
<evidence type="ECO:0008006" key="3">
    <source>
        <dbReference type="Google" id="ProtNLM"/>
    </source>
</evidence>
<dbReference type="AlphaFoldDB" id="A0A942A1A1"/>
<proteinExistence type="predicted"/>
<dbReference type="Proteomes" id="UP000722750">
    <property type="component" value="Unassembled WGS sequence"/>
</dbReference>